<dbReference type="InterPro" id="IPR041173">
    <property type="entry name" value="LodA_C"/>
</dbReference>
<dbReference type="OrthoDB" id="336698at2"/>
<dbReference type="Pfam" id="PF17990">
    <property type="entry name" value="LodA_N"/>
    <property type="match status" value="1"/>
</dbReference>
<dbReference type="InterPro" id="IPR041168">
    <property type="entry name" value="LodA_N"/>
</dbReference>
<dbReference type="Proteomes" id="UP000184420">
    <property type="component" value="Unassembled WGS sequence"/>
</dbReference>
<organism evidence="3 4">
    <name type="scientific">Chitinophaga jiangningensis</name>
    <dbReference type="NCBI Taxonomy" id="1419482"/>
    <lineage>
        <taxon>Bacteria</taxon>
        <taxon>Pseudomonadati</taxon>
        <taxon>Bacteroidota</taxon>
        <taxon>Chitinophagia</taxon>
        <taxon>Chitinophagales</taxon>
        <taxon>Chitinophagaceae</taxon>
        <taxon>Chitinophaga</taxon>
    </lineage>
</organism>
<evidence type="ECO:0000313" key="4">
    <source>
        <dbReference type="Proteomes" id="UP000184420"/>
    </source>
</evidence>
<evidence type="ECO:0000259" key="1">
    <source>
        <dbReference type="Pfam" id="PF17990"/>
    </source>
</evidence>
<protein>
    <recommendedName>
        <fullName evidence="5">L-lysine 6-oxidase</fullName>
    </recommendedName>
</protein>
<proteinExistence type="predicted"/>
<feature type="domain" description="L-lysine epsilon oxidase C-terminal" evidence="2">
    <location>
        <begin position="349"/>
        <end position="486"/>
    </location>
</feature>
<evidence type="ECO:0000259" key="2">
    <source>
        <dbReference type="Pfam" id="PF18417"/>
    </source>
</evidence>
<keyword evidence="4" id="KW-1185">Reference proteome</keyword>
<gene>
    <name evidence="3" type="ORF">SAMN05444266_108303</name>
</gene>
<evidence type="ECO:0000313" key="3">
    <source>
        <dbReference type="EMBL" id="SHM50452.1"/>
    </source>
</evidence>
<name>A0A1M7JBR9_9BACT</name>
<sequence>MAVKADFAKLAIYPPLGIARLGNSDEYFFASDVPGIEPPHENGYKDNQGRIKKQVPRFRIYAFDENNKPLREVTADSSTTIEWRVNLANRKASWYNFLNALDLPDNQSKTPDHRNIKETDRSKLNILPTPKKIQGTDQKGVYFNEGYFYDINVPLGELQTDDKGRLLVIPADGTSASAFNEDPTTFANNVGWHDDTADGTIYATVTINGTPYPVTPAMVAVTPPNFGPGLFAVVTMYDVVEDLFLQLGEIPQPKELEFWKHIYPIISRTVQTQWVNHGFFMLFGQNSPSDYLSHENLLKLMSPDPLYRDLRTEVFQWYRDPANKNYEPVKIPPFYGDAFGEYTDVYNVDLPLTKTQYERMAKWAQGEFVPGNKPETNFENFTLEQQVQSLTEAPLEECLGGPFHPGIEITWPFRQRIFWDTPFRIKILPENEAPKDDYGQFLTPEVAVGPGGPIDGSGPGSLTRWLGVPWQTDEASCLSGYDTTTYLTLPSFWAARVPNQVLSESSFKRLTDKDLNIYQRLKHFDYRQDWLRDLGTQYLPKLKKMVQRWHFLGIITEVQLPADRQNPALPNVFWVEAGRPGFTTDDPTFEQVLVAEHAQVPMMEQPRAMLLDAAGVDASSLRILERKPLRRDEM</sequence>
<dbReference type="Pfam" id="PF18417">
    <property type="entry name" value="LodA_C"/>
    <property type="match status" value="1"/>
</dbReference>
<accession>A0A1M7JBR9</accession>
<dbReference type="CDD" id="cd14731">
    <property type="entry name" value="LodA_like_1"/>
    <property type="match status" value="1"/>
</dbReference>
<dbReference type="EMBL" id="FRBL01000008">
    <property type="protein sequence ID" value="SHM50452.1"/>
    <property type="molecule type" value="Genomic_DNA"/>
</dbReference>
<dbReference type="InterPro" id="IPR033798">
    <property type="entry name" value="LodA-like"/>
</dbReference>
<evidence type="ECO:0008006" key="5">
    <source>
        <dbReference type="Google" id="ProtNLM"/>
    </source>
</evidence>
<dbReference type="RefSeq" id="WP_073085240.1">
    <property type="nucleotide sequence ID" value="NZ_FRBL01000008.1"/>
</dbReference>
<dbReference type="AlphaFoldDB" id="A0A1M7JBR9"/>
<dbReference type="STRING" id="1419482.SAMN05444266_108303"/>
<feature type="domain" description="L-Lysine epsilon oxidase N-terminal" evidence="1">
    <location>
        <begin position="13"/>
        <end position="221"/>
    </location>
</feature>
<reference evidence="3 4" key="1">
    <citation type="submission" date="2016-11" db="EMBL/GenBank/DDBJ databases">
        <authorList>
            <person name="Jaros S."/>
            <person name="Januszkiewicz K."/>
            <person name="Wedrychowicz H."/>
        </authorList>
    </citation>
    <scope>NUCLEOTIDE SEQUENCE [LARGE SCALE GENOMIC DNA]</scope>
    <source>
        <strain evidence="3 4">DSM 27406</strain>
    </source>
</reference>